<keyword evidence="2" id="KW-1185">Reference proteome</keyword>
<reference evidence="1" key="1">
    <citation type="submission" date="2021-11" db="EMBL/GenBank/DDBJ databases">
        <title>Fusarium solani-melongenae Genome sequencing and assembly.</title>
        <authorList>
            <person name="Xie S."/>
            <person name="Huang L."/>
            <person name="Zhang X."/>
        </authorList>
    </citation>
    <scope>NUCLEOTIDE SEQUENCE</scope>
    <source>
        <strain evidence="1">CRI 24-3</strain>
    </source>
</reference>
<proteinExistence type="predicted"/>
<dbReference type="EMBL" id="CP090033">
    <property type="protein sequence ID" value="UPK93621.1"/>
    <property type="molecule type" value="Genomic_DNA"/>
</dbReference>
<protein>
    <submittedName>
        <fullName evidence="1">Uncharacterized protein</fullName>
    </submittedName>
</protein>
<sequence>MEKSPVKTEAMPQQLVTDAEVAMAWEHALTPRRALKLYSKAVWYGAFVSLALVMEGFDTKILGSLYAVPAFREAYGVRQPNGSYEISAPWQSGLGSIMGVTSIFGMFLGGWATERFGFRKTMMAALVSMPPIIFIFFFAPSLAVLAVAICLFSFPLGIFQTVTTVYVTDIMPVALRPYLTSCYSLAWALGQLLNAVIFRGTLTLPAPWTYRVPFALQWFWPILIIIGVYLAPESPWWLVRQNRLDEAEAAISRLTSEDLDIDIQKLVHLIAFTTEHERQVESGTSYFACLRGPNLRRTIVVMGVYAMQLLTGSQFRGFMTYFFLQAGLPTDQSFNMTIVALTLSVLGVLGAWVVMTYAGRRTMYLWGGALTIALFTAIGGMGVKLHASSSSSMAWAIGSLIAVDGFVANLLVLPVTFVLVSEIPSSLLRSKSVVIARNFYSAINILAGVMTPYMLNPTAWNWGALTGFFWAGAGVLGFIFTFFMVPESKGRTTAEMDILFEQKVHVRKFKDTKVSLTHIEGDGLP</sequence>
<dbReference type="Proteomes" id="UP000830768">
    <property type="component" value="Chromosome 4"/>
</dbReference>
<evidence type="ECO:0000313" key="2">
    <source>
        <dbReference type="Proteomes" id="UP000830768"/>
    </source>
</evidence>
<organism evidence="1 2">
    <name type="scientific">Fusarium solani subsp. cucurbitae</name>
    <name type="common">Neocosmosporum cucurbitae</name>
    <dbReference type="NCBI Taxonomy" id="2747967"/>
    <lineage>
        <taxon>Eukaryota</taxon>
        <taxon>Fungi</taxon>
        <taxon>Dikarya</taxon>
        <taxon>Ascomycota</taxon>
        <taxon>Pezizomycotina</taxon>
        <taxon>Sordariomycetes</taxon>
        <taxon>Hypocreomycetidae</taxon>
        <taxon>Hypocreales</taxon>
        <taxon>Nectriaceae</taxon>
        <taxon>Fusarium</taxon>
        <taxon>Fusarium solani species complex</taxon>
    </lineage>
</organism>
<accession>A0ACD3YYD2</accession>
<name>A0ACD3YYD2_FUSSC</name>
<gene>
    <name evidence="1" type="ORF">LCI18_004556</name>
</gene>
<evidence type="ECO:0000313" key="1">
    <source>
        <dbReference type="EMBL" id="UPK93621.1"/>
    </source>
</evidence>